<comment type="similarity">
    <text evidence="2">Belongs to the protein prenyltransferase subunit alpha family.</text>
</comment>
<dbReference type="Proteomes" id="UP000246991">
    <property type="component" value="Unassembled WGS sequence"/>
</dbReference>
<evidence type="ECO:0000256" key="10">
    <source>
        <dbReference type="ARBA" id="ARBA00041392"/>
    </source>
</evidence>
<proteinExistence type="inferred from homology"/>
<accession>A0A317SBX1</accession>
<keyword evidence="6 14" id="KW-0808">Transferase</keyword>
<gene>
    <name evidence="14" type="ORF">C7212DRAFT_287784</name>
</gene>
<dbReference type="STRING" id="42249.A0A317SBX1"/>
<reference evidence="14 15" key="1">
    <citation type="submission" date="2018-03" db="EMBL/GenBank/DDBJ databases">
        <title>Genomes of Pezizomycetes fungi and the evolution of truffles.</title>
        <authorList>
            <person name="Murat C."/>
            <person name="Payen T."/>
            <person name="Noel B."/>
            <person name="Kuo A."/>
            <person name="Martin F.M."/>
        </authorList>
    </citation>
    <scope>NUCLEOTIDE SEQUENCE [LARGE SCALE GENOMIC DNA]</scope>
    <source>
        <strain evidence="14">091103-1</strain>
    </source>
</reference>
<dbReference type="GO" id="GO:0005965">
    <property type="term" value="C:protein farnesyltransferase complex"/>
    <property type="evidence" value="ECO:0007669"/>
    <property type="project" value="TreeGrafter"/>
</dbReference>
<evidence type="ECO:0000256" key="7">
    <source>
        <dbReference type="ARBA" id="ARBA00022737"/>
    </source>
</evidence>
<evidence type="ECO:0000256" key="9">
    <source>
        <dbReference type="ARBA" id="ARBA00040965"/>
    </source>
</evidence>
<evidence type="ECO:0000256" key="13">
    <source>
        <dbReference type="ARBA" id="ARBA00043219"/>
    </source>
</evidence>
<dbReference type="SUPFAM" id="SSF48439">
    <property type="entry name" value="Protein prenylyltransferase"/>
    <property type="match status" value="1"/>
</dbReference>
<evidence type="ECO:0000256" key="8">
    <source>
        <dbReference type="ARBA" id="ARBA00022842"/>
    </source>
</evidence>
<dbReference type="EC" id="2.5.1.58" evidence="4"/>
<organism evidence="14 15">
    <name type="scientific">Tuber magnatum</name>
    <name type="common">white Piedmont truffle</name>
    <dbReference type="NCBI Taxonomy" id="42249"/>
    <lineage>
        <taxon>Eukaryota</taxon>
        <taxon>Fungi</taxon>
        <taxon>Dikarya</taxon>
        <taxon>Ascomycota</taxon>
        <taxon>Pezizomycotina</taxon>
        <taxon>Pezizomycetes</taxon>
        <taxon>Pezizales</taxon>
        <taxon>Tuberaceae</taxon>
        <taxon>Tuber</taxon>
    </lineage>
</organism>
<dbReference type="AlphaFoldDB" id="A0A317SBX1"/>
<keyword evidence="5" id="KW-0637">Prenyltransferase</keyword>
<dbReference type="EC" id="2.5.1.59" evidence="3"/>
<comment type="cofactor">
    <cofactor evidence="1">
        <name>Mg(2+)</name>
        <dbReference type="ChEBI" id="CHEBI:18420"/>
    </cofactor>
</comment>
<dbReference type="Pfam" id="PF01239">
    <property type="entry name" value="PPTA"/>
    <property type="match status" value="5"/>
</dbReference>
<evidence type="ECO:0000313" key="14">
    <source>
        <dbReference type="EMBL" id="PWW71708.1"/>
    </source>
</evidence>
<name>A0A317SBX1_9PEZI</name>
<dbReference type="PANTHER" id="PTHR11129">
    <property type="entry name" value="PROTEIN FARNESYLTRANSFERASE ALPHA SUBUNIT/RAB GERANYLGERANYL TRANSFERASE ALPHA SUBUNIT"/>
    <property type="match status" value="1"/>
</dbReference>
<evidence type="ECO:0000256" key="1">
    <source>
        <dbReference type="ARBA" id="ARBA00001946"/>
    </source>
</evidence>
<dbReference type="EMBL" id="PYWC01000147">
    <property type="protein sequence ID" value="PWW71708.1"/>
    <property type="molecule type" value="Genomic_DNA"/>
</dbReference>
<dbReference type="PANTHER" id="PTHR11129:SF1">
    <property type="entry name" value="PROTEIN FARNESYLTRANSFERASE_GERANYLGERANYLTRANSFERASE TYPE-1 SUBUNIT ALPHA"/>
    <property type="match status" value="1"/>
</dbReference>
<evidence type="ECO:0000256" key="6">
    <source>
        <dbReference type="ARBA" id="ARBA00022679"/>
    </source>
</evidence>
<dbReference type="GO" id="GO:0004662">
    <property type="term" value="F:CAAX-protein geranylgeranyltransferase activity"/>
    <property type="evidence" value="ECO:0007669"/>
    <property type="project" value="UniProtKB-EC"/>
</dbReference>
<keyword evidence="7" id="KW-0677">Repeat</keyword>
<dbReference type="InterPro" id="IPR002088">
    <property type="entry name" value="Prenyl_trans_a"/>
</dbReference>
<evidence type="ECO:0000256" key="3">
    <source>
        <dbReference type="ARBA" id="ARBA00012700"/>
    </source>
</evidence>
<evidence type="ECO:0000256" key="12">
    <source>
        <dbReference type="ARBA" id="ARBA00043086"/>
    </source>
</evidence>
<comment type="caution">
    <text evidence="14">The sequence shown here is derived from an EMBL/GenBank/DDBJ whole genome shotgun (WGS) entry which is preliminary data.</text>
</comment>
<evidence type="ECO:0000313" key="15">
    <source>
        <dbReference type="Proteomes" id="UP000246991"/>
    </source>
</evidence>
<dbReference type="GO" id="GO:0005953">
    <property type="term" value="C:CAAX-protein geranylgeranyltransferase complex"/>
    <property type="evidence" value="ECO:0007669"/>
    <property type="project" value="TreeGrafter"/>
</dbReference>
<sequence length="323" mass="36724">MNPTPPDSYTSDPAWADLLPLPQDDGQHPLAQIAYTEEYTEAMSYLRAIMAKNEHSPRVLQVTAHIIEMNPAHYTIWLYRAKTLLALSAAGEVWLGRELEFLNDLALRHQKNYQIWNHRQTIVEAVAAAAAPAEQGRLVREEKEFMNIMFEHDGKNYHVWSYRQWLVRRFGAWDGELSFVAALLERDVRNNSAWNHRFFVVFGGTDAQQGGGEEVIEGEIRFIEDAVFIAPQNASAWNYLRGVLKKAQRPLSSVESMCLGYAPLDDPDKITSSHALDLLADIYAEKREEHGKAVKALELLAAKFDPIRANYWNYRVGLIKAAA</sequence>
<dbReference type="Gene3D" id="1.25.40.120">
    <property type="entry name" value="Protein prenylyltransferase"/>
    <property type="match status" value="1"/>
</dbReference>
<dbReference type="GO" id="GO:0004660">
    <property type="term" value="F:protein farnesyltransferase activity"/>
    <property type="evidence" value="ECO:0007669"/>
    <property type="project" value="UniProtKB-EC"/>
</dbReference>
<dbReference type="PROSITE" id="PS51147">
    <property type="entry name" value="PFTA"/>
    <property type="match status" value="5"/>
</dbReference>
<evidence type="ECO:0000256" key="11">
    <source>
        <dbReference type="ARBA" id="ARBA00042436"/>
    </source>
</evidence>
<keyword evidence="8" id="KW-0460">Magnesium</keyword>
<dbReference type="OrthoDB" id="272289at2759"/>
<evidence type="ECO:0000256" key="5">
    <source>
        <dbReference type="ARBA" id="ARBA00022602"/>
    </source>
</evidence>
<keyword evidence="15" id="KW-1185">Reference proteome</keyword>
<evidence type="ECO:0000256" key="2">
    <source>
        <dbReference type="ARBA" id="ARBA00006734"/>
    </source>
</evidence>
<evidence type="ECO:0000256" key="4">
    <source>
        <dbReference type="ARBA" id="ARBA00012702"/>
    </source>
</evidence>
<protein>
    <recommendedName>
        <fullName evidence="9">Protein farnesyltransferase/geranylgeranyltransferase type-1 subunit alpha</fullName>
        <ecNumber evidence="4">2.5.1.58</ecNumber>
        <ecNumber evidence="3">2.5.1.59</ecNumber>
    </recommendedName>
    <alternativeName>
        <fullName evidence="12">CAAX farnesyltransferase subunit alpha</fullName>
    </alternativeName>
    <alternativeName>
        <fullName evidence="11">FTase-alpha</fullName>
    </alternativeName>
    <alternativeName>
        <fullName evidence="10">Ras proteins prenyltransferase subunit alpha</fullName>
    </alternativeName>
    <alternativeName>
        <fullName evidence="13">Type I protein geranyl-geranyltransferase subunit alpha</fullName>
    </alternativeName>
</protein>